<gene>
    <name evidence="3" type="ORF">EV652_103366</name>
</gene>
<sequence length="320" mass="33825">MPGSSPQFVAESVSANADAASMRVVVLGTSGFMGQHCAQILADRGINHLRVGRTPGTNVDVGLDLVRSPQAELVDLLRSYEPTSVINCAGAVRGTAGEMMRTNVASVHSLVSAAFSAAPTARIVQLGSSAEYGAPDGQHPIDESAEERPSSPYGYSKLAATQIALHARSQGLAITVLRIFNVSGPLSPTSTMLGGAVARLRSGEPLIVDSLDGWRDYVDVRDVAAAAVATTYTEEAPPLLNIGSGRAVRTGDWLKRLIEISETRAEPVVGADPQRAHKSSAAEVSWQCADISLARRSLNWSPQITLDQSLRDTWLAATDR</sequence>
<proteinExistence type="inferred from homology"/>
<dbReference type="EMBL" id="SLWN01000003">
    <property type="protein sequence ID" value="TCO33365.1"/>
    <property type="molecule type" value="Genomic_DNA"/>
</dbReference>
<dbReference type="PANTHER" id="PTHR43000">
    <property type="entry name" value="DTDP-D-GLUCOSE 4,6-DEHYDRATASE-RELATED"/>
    <property type="match status" value="1"/>
</dbReference>
<dbReference type="InterPro" id="IPR036291">
    <property type="entry name" value="NAD(P)-bd_dom_sf"/>
</dbReference>
<accession>A0A4R2HTN6</accession>
<feature type="domain" description="NAD-dependent epimerase/dehydratase" evidence="2">
    <location>
        <begin position="24"/>
        <end position="243"/>
    </location>
</feature>
<evidence type="ECO:0000256" key="1">
    <source>
        <dbReference type="ARBA" id="ARBA00007637"/>
    </source>
</evidence>
<keyword evidence="4" id="KW-1185">Reference proteome</keyword>
<dbReference type="Proteomes" id="UP000294508">
    <property type="component" value="Unassembled WGS sequence"/>
</dbReference>
<dbReference type="Pfam" id="PF01370">
    <property type="entry name" value="Epimerase"/>
    <property type="match status" value="1"/>
</dbReference>
<dbReference type="SUPFAM" id="SSF51735">
    <property type="entry name" value="NAD(P)-binding Rossmann-fold domains"/>
    <property type="match status" value="1"/>
</dbReference>
<organism evidence="3 4">
    <name type="scientific">Kribbella steppae</name>
    <dbReference type="NCBI Taxonomy" id="2512223"/>
    <lineage>
        <taxon>Bacteria</taxon>
        <taxon>Bacillati</taxon>
        <taxon>Actinomycetota</taxon>
        <taxon>Actinomycetes</taxon>
        <taxon>Propionibacteriales</taxon>
        <taxon>Kribbellaceae</taxon>
        <taxon>Kribbella</taxon>
    </lineage>
</organism>
<evidence type="ECO:0000313" key="4">
    <source>
        <dbReference type="Proteomes" id="UP000294508"/>
    </source>
</evidence>
<comment type="similarity">
    <text evidence="1">Belongs to the NAD(P)-dependent epimerase/dehydratase family.</text>
</comment>
<dbReference type="InterPro" id="IPR001509">
    <property type="entry name" value="Epimerase_deHydtase"/>
</dbReference>
<dbReference type="Gene3D" id="3.40.50.720">
    <property type="entry name" value="NAD(P)-binding Rossmann-like Domain"/>
    <property type="match status" value="1"/>
</dbReference>
<protein>
    <submittedName>
        <fullName evidence="3">Nucleoside-diphosphate-sugar epimerase</fullName>
    </submittedName>
</protein>
<comment type="caution">
    <text evidence="3">The sequence shown here is derived from an EMBL/GenBank/DDBJ whole genome shotgun (WGS) entry which is preliminary data.</text>
</comment>
<reference evidence="3 4" key="1">
    <citation type="journal article" date="2015" name="Stand. Genomic Sci.">
        <title>Genomic Encyclopedia of Bacterial and Archaeal Type Strains, Phase III: the genomes of soil and plant-associated and newly described type strains.</title>
        <authorList>
            <person name="Whitman W.B."/>
            <person name="Woyke T."/>
            <person name="Klenk H.P."/>
            <person name="Zhou Y."/>
            <person name="Lilburn T.G."/>
            <person name="Beck B.J."/>
            <person name="De Vos P."/>
            <person name="Vandamme P."/>
            <person name="Eisen J.A."/>
            <person name="Garrity G."/>
            <person name="Hugenholtz P."/>
            <person name="Kyrpides N.C."/>
        </authorList>
    </citation>
    <scope>NUCLEOTIDE SEQUENCE [LARGE SCALE GENOMIC DNA]</scope>
    <source>
        <strain evidence="3 4">VKM Ac-2572</strain>
    </source>
</reference>
<evidence type="ECO:0000313" key="3">
    <source>
        <dbReference type="EMBL" id="TCO33365.1"/>
    </source>
</evidence>
<evidence type="ECO:0000259" key="2">
    <source>
        <dbReference type="Pfam" id="PF01370"/>
    </source>
</evidence>
<dbReference type="AlphaFoldDB" id="A0A4R2HTN6"/>
<dbReference type="Gene3D" id="3.90.25.10">
    <property type="entry name" value="UDP-galactose 4-epimerase, domain 1"/>
    <property type="match status" value="1"/>
</dbReference>
<name>A0A4R2HTN6_9ACTN</name>